<dbReference type="PANTHER" id="PTHR33747">
    <property type="entry name" value="UPF0225 PROTEIN SCO1677"/>
    <property type="match status" value="1"/>
</dbReference>
<dbReference type="InterPro" id="IPR048469">
    <property type="entry name" value="YchJ-like_M"/>
</dbReference>
<dbReference type="SUPFAM" id="SSF54427">
    <property type="entry name" value="NTF2-like"/>
    <property type="match status" value="1"/>
</dbReference>
<dbReference type="InterPro" id="IPR032710">
    <property type="entry name" value="NTF2-like_dom_sf"/>
</dbReference>
<evidence type="ECO:0000259" key="1">
    <source>
        <dbReference type="Pfam" id="PF17775"/>
    </source>
</evidence>
<dbReference type="SUPFAM" id="SSF103642">
    <property type="entry name" value="Sec-C motif"/>
    <property type="match status" value="2"/>
</dbReference>
<proteinExistence type="predicted"/>
<accession>A0A3N4W2C8</accession>
<name>A0A3N4W2C8_9PAST</name>
<keyword evidence="3" id="KW-1185">Reference proteome</keyword>
<organism evidence="2 3">
    <name type="scientific">Vespertiliibacter pulmonis</name>
    <dbReference type="NCBI Taxonomy" id="1443036"/>
    <lineage>
        <taxon>Bacteria</taxon>
        <taxon>Pseudomonadati</taxon>
        <taxon>Pseudomonadota</taxon>
        <taxon>Gammaproteobacteria</taxon>
        <taxon>Pasteurellales</taxon>
        <taxon>Pasteurellaceae</taxon>
        <taxon>Vespertiliibacter</taxon>
    </lineage>
</organism>
<dbReference type="Gene3D" id="3.10.450.50">
    <property type="match status" value="1"/>
</dbReference>
<dbReference type="OrthoDB" id="21421at2"/>
<sequence length="155" mass="17719">MSNIQQCPCQSSLAYQDCCQPFHLNVKLPVTAEQLMRSRYSAYTQTNIDYLVKTTVPSQQSLLDQQMMKQWSETTQWAGLEVIEHLPNFSKNHSVVEFNALFKTVEGIQIHHELSLFVKIAECWYFVDPTVPLPTKKQPCICGSGKKFKQCCGVL</sequence>
<feature type="domain" description="YchJ-like middle NTF2-like" evidence="1">
    <location>
        <begin position="31"/>
        <end position="128"/>
    </location>
</feature>
<dbReference type="NCBIfam" id="NF002486">
    <property type="entry name" value="PRK01752.1"/>
    <property type="match status" value="1"/>
</dbReference>
<dbReference type="NCBIfam" id="NF002449">
    <property type="entry name" value="PRK01617.1"/>
    <property type="match status" value="1"/>
</dbReference>
<dbReference type="EMBL" id="RKQP01000003">
    <property type="protein sequence ID" value="RPE83587.1"/>
    <property type="molecule type" value="Genomic_DNA"/>
</dbReference>
<dbReference type="Pfam" id="PF17775">
    <property type="entry name" value="YchJ_M-like"/>
    <property type="match status" value="1"/>
</dbReference>
<dbReference type="Pfam" id="PF02810">
    <property type="entry name" value="SEC-C"/>
    <property type="match status" value="2"/>
</dbReference>
<dbReference type="InterPro" id="IPR004027">
    <property type="entry name" value="SEC_C_motif"/>
</dbReference>
<evidence type="ECO:0000313" key="2">
    <source>
        <dbReference type="EMBL" id="RPE83587.1"/>
    </source>
</evidence>
<reference evidence="2 3" key="1">
    <citation type="submission" date="2018-11" db="EMBL/GenBank/DDBJ databases">
        <title>Genomic Encyclopedia of Type Strains, Phase IV (KMG-IV): sequencing the most valuable type-strain genomes for metagenomic binning, comparative biology and taxonomic classification.</title>
        <authorList>
            <person name="Goeker M."/>
        </authorList>
    </citation>
    <scope>NUCLEOTIDE SEQUENCE [LARGE SCALE GENOMIC DNA]</scope>
    <source>
        <strain evidence="2 3">DSM 27238</strain>
    </source>
</reference>
<dbReference type="AlphaFoldDB" id="A0A3N4W2C8"/>
<dbReference type="RefSeq" id="WP_124211436.1">
    <property type="nucleotide sequence ID" value="NZ_CP016615.1"/>
</dbReference>
<evidence type="ECO:0000313" key="3">
    <source>
        <dbReference type="Proteomes" id="UP000281691"/>
    </source>
</evidence>
<dbReference type="PANTHER" id="PTHR33747:SF1">
    <property type="entry name" value="ADENYLATE CYCLASE-ASSOCIATED CAP C-TERMINAL DOMAIN-CONTAINING PROTEIN"/>
    <property type="match status" value="1"/>
</dbReference>
<comment type="caution">
    <text evidence="2">The sequence shown here is derived from an EMBL/GenBank/DDBJ whole genome shotgun (WGS) entry which is preliminary data.</text>
</comment>
<dbReference type="Proteomes" id="UP000281691">
    <property type="component" value="Unassembled WGS sequence"/>
</dbReference>
<protein>
    <submittedName>
        <fullName evidence="2">SEC-C motif-containing protein</fullName>
    </submittedName>
</protein>
<gene>
    <name evidence="2" type="ORF">EDC46_1282</name>
</gene>